<reference evidence="5 6" key="1">
    <citation type="submission" date="2023-07" db="EMBL/GenBank/DDBJ databases">
        <title>Genomic Encyclopedia of Type Strains, Phase IV (KMG-IV): sequencing the most valuable type-strain genomes for metagenomic binning, comparative biology and taxonomic classification.</title>
        <authorList>
            <person name="Goeker M."/>
        </authorList>
    </citation>
    <scope>NUCLEOTIDE SEQUENCE [LARGE SCALE GENOMIC DNA]</scope>
    <source>
        <strain evidence="5 6">DSM 19154</strain>
    </source>
</reference>
<dbReference type="Proteomes" id="UP001225034">
    <property type="component" value="Unassembled WGS sequence"/>
</dbReference>
<evidence type="ECO:0000256" key="2">
    <source>
        <dbReference type="ARBA" id="ARBA00022771"/>
    </source>
</evidence>
<keyword evidence="3" id="KW-0862">Zinc</keyword>
<dbReference type="PROSITE" id="PS51266">
    <property type="entry name" value="ZF_CHY"/>
    <property type="match status" value="1"/>
</dbReference>
<evidence type="ECO:0000256" key="1">
    <source>
        <dbReference type="ARBA" id="ARBA00022723"/>
    </source>
</evidence>
<dbReference type="EMBL" id="JAUSUA010000003">
    <property type="protein sequence ID" value="MDQ0207618.1"/>
    <property type="molecule type" value="Genomic_DNA"/>
</dbReference>
<keyword evidence="2" id="KW-0863">Zinc-finger</keyword>
<evidence type="ECO:0000313" key="5">
    <source>
        <dbReference type="EMBL" id="MDQ0207618.1"/>
    </source>
</evidence>
<dbReference type="PANTHER" id="PTHR28082">
    <property type="entry name" value="ZINC FINGER PROTEIN"/>
    <property type="match status" value="1"/>
</dbReference>
<dbReference type="PANTHER" id="PTHR28082:SF1">
    <property type="entry name" value="HELPER OF TIM PROTEIN 13"/>
    <property type="match status" value="1"/>
</dbReference>
<sequence>MKKIKGSLLDEQTRCVHYHSEKDIIAIKFKCCGHYYPCYQCHQEHEDHPIKVWSKENYNEKAILCGVCQSELRIDDYLRGGYFCPNCGSLFNEGCKHHSSIYFEE</sequence>
<dbReference type="RefSeq" id="WP_306983056.1">
    <property type="nucleotide sequence ID" value="NZ_JAUSUA010000003.1"/>
</dbReference>
<evidence type="ECO:0000313" key="6">
    <source>
        <dbReference type="Proteomes" id="UP001225034"/>
    </source>
</evidence>
<keyword evidence="1" id="KW-0479">Metal-binding</keyword>
<dbReference type="Pfam" id="PF05495">
    <property type="entry name" value="zf-CHY"/>
    <property type="match status" value="1"/>
</dbReference>
<dbReference type="InterPro" id="IPR052604">
    <property type="entry name" value="Mito_Tim_assembly_helper"/>
</dbReference>
<dbReference type="SUPFAM" id="SSF161219">
    <property type="entry name" value="CHY zinc finger-like"/>
    <property type="match status" value="1"/>
</dbReference>
<protein>
    <submittedName>
        <fullName evidence="5">CHY-type Zn-finger protein</fullName>
    </submittedName>
</protein>
<keyword evidence="6" id="KW-1185">Reference proteome</keyword>
<accession>A0ABT9YID0</accession>
<name>A0ABT9YID0_9BACI</name>
<dbReference type="InterPro" id="IPR008913">
    <property type="entry name" value="Znf_CHY"/>
</dbReference>
<gene>
    <name evidence="5" type="ORF">J2S05_002419</name>
</gene>
<dbReference type="InterPro" id="IPR037274">
    <property type="entry name" value="Znf_CHY_sf"/>
</dbReference>
<organism evidence="5 6">
    <name type="scientific">Alkalicoccobacillus murimartini</name>
    <dbReference type="NCBI Taxonomy" id="171685"/>
    <lineage>
        <taxon>Bacteria</taxon>
        <taxon>Bacillati</taxon>
        <taxon>Bacillota</taxon>
        <taxon>Bacilli</taxon>
        <taxon>Bacillales</taxon>
        <taxon>Bacillaceae</taxon>
        <taxon>Alkalicoccobacillus</taxon>
    </lineage>
</organism>
<evidence type="ECO:0000259" key="4">
    <source>
        <dbReference type="PROSITE" id="PS51266"/>
    </source>
</evidence>
<dbReference type="InterPro" id="IPR016694">
    <property type="entry name" value="UCP017292"/>
</dbReference>
<dbReference type="PIRSF" id="PIRSF017292">
    <property type="entry name" value="UCP017292_Znf_CHY"/>
    <property type="match status" value="1"/>
</dbReference>
<evidence type="ECO:0000256" key="3">
    <source>
        <dbReference type="ARBA" id="ARBA00022833"/>
    </source>
</evidence>
<feature type="domain" description="CHY-type" evidence="4">
    <location>
        <begin position="8"/>
        <end position="89"/>
    </location>
</feature>
<comment type="caution">
    <text evidence="5">The sequence shown here is derived from an EMBL/GenBank/DDBJ whole genome shotgun (WGS) entry which is preliminary data.</text>
</comment>
<proteinExistence type="predicted"/>